<keyword evidence="5" id="KW-1185">Reference proteome</keyword>
<comment type="similarity">
    <text evidence="1 2">Belongs to the Rab GDI family.</text>
</comment>
<proteinExistence type="inferred from homology"/>
<dbReference type="FunFam" id="1.10.405.10:FF:000011">
    <property type="entry name" value="Rab GDP dissociation inhibitor"/>
    <property type="match status" value="1"/>
</dbReference>
<feature type="region of interest" description="Disordered" evidence="3">
    <location>
        <begin position="1"/>
        <end position="48"/>
    </location>
</feature>
<dbReference type="SUPFAM" id="SSF51905">
    <property type="entry name" value="FAD/NAD(P)-binding domain"/>
    <property type="match status" value="2"/>
</dbReference>
<dbReference type="InterPro" id="IPR018203">
    <property type="entry name" value="GDP_dissociation_inhibitor"/>
</dbReference>
<dbReference type="SUPFAM" id="SSF54373">
    <property type="entry name" value="FAD-linked reductases, C-terminal domain"/>
    <property type="match status" value="1"/>
</dbReference>
<reference evidence="4 5" key="1">
    <citation type="submission" date="2022-07" db="EMBL/GenBank/DDBJ databases">
        <title>Genome-wide signatures of adaptation to extreme environments.</title>
        <authorList>
            <person name="Cho C.H."/>
            <person name="Yoon H.S."/>
        </authorList>
    </citation>
    <scope>NUCLEOTIDE SEQUENCE [LARGE SCALE GENOMIC DNA]</scope>
    <source>
        <strain evidence="4 5">DBV 063 E5</strain>
    </source>
</reference>
<protein>
    <recommendedName>
        <fullName evidence="2">Rab GDP dissociation inhibitor</fullName>
    </recommendedName>
</protein>
<dbReference type="Gene3D" id="3.30.519.10">
    <property type="entry name" value="Guanine Nucleotide Dissociation Inhibitor, domain 2"/>
    <property type="match status" value="1"/>
</dbReference>
<dbReference type="PANTHER" id="PTHR11787:SF8">
    <property type="entry name" value="RAB GDP DISSOCIATION INHIBITOR"/>
    <property type="match status" value="1"/>
</dbReference>
<dbReference type="EMBL" id="JANCYW010000008">
    <property type="protein sequence ID" value="KAK4536413.1"/>
    <property type="molecule type" value="Genomic_DNA"/>
</dbReference>
<dbReference type="PANTHER" id="PTHR11787">
    <property type="entry name" value="RAB GDP-DISSOCIATION INHIBITOR"/>
    <property type="match status" value="1"/>
</dbReference>
<dbReference type="Gene3D" id="1.10.405.10">
    <property type="entry name" value="Guanine Nucleotide Dissociation Inhibitor, domain 1"/>
    <property type="match status" value="1"/>
</dbReference>
<dbReference type="Proteomes" id="UP001301350">
    <property type="component" value="Unassembled WGS sequence"/>
</dbReference>
<gene>
    <name evidence="4" type="ORF">CDCA_CDCA08G2438</name>
</gene>
<dbReference type="Pfam" id="PF00996">
    <property type="entry name" value="GDI"/>
    <property type="match status" value="1"/>
</dbReference>
<dbReference type="GO" id="GO:0016192">
    <property type="term" value="P:vesicle-mediated transport"/>
    <property type="evidence" value="ECO:0007669"/>
    <property type="project" value="TreeGrafter"/>
</dbReference>
<dbReference type="InterPro" id="IPR036188">
    <property type="entry name" value="FAD/NAD-bd_sf"/>
</dbReference>
<organism evidence="4 5">
    <name type="scientific">Cyanidium caldarium</name>
    <name type="common">Red alga</name>
    <dbReference type="NCBI Taxonomy" id="2771"/>
    <lineage>
        <taxon>Eukaryota</taxon>
        <taxon>Rhodophyta</taxon>
        <taxon>Bangiophyceae</taxon>
        <taxon>Cyanidiales</taxon>
        <taxon>Cyanidiaceae</taxon>
        <taxon>Cyanidium</taxon>
    </lineage>
</organism>
<feature type="compositionally biased region" description="Pro residues" evidence="3">
    <location>
        <begin position="31"/>
        <end position="42"/>
    </location>
</feature>
<dbReference type="PRINTS" id="PR00892">
    <property type="entry name" value="RABGDI"/>
</dbReference>
<dbReference type="Gene3D" id="3.50.50.60">
    <property type="entry name" value="FAD/NAD(P)-binding domain"/>
    <property type="match status" value="1"/>
</dbReference>
<dbReference type="AlphaFoldDB" id="A0AAV9IVV3"/>
<name>A0AAV9IVV3_CYACA</name>
<evidence type="ECO:0000256" key="2">
    <source>
        <dbReference type="RuleBase" id="RU363124"/>
    </source>
</evidence>
<evidence type="ECO:0000313" key="4">
    <source>
        <dbReference type="EMBL" id="KAK4536413.1"/>
    </source>
</evidence>
<dbReference type="GO" id="GO:0005737">
    <property type="term" value="C:cytoplasm"/>
    <property type="evidence" value="ECO:0007669"/>
    <property type="project" value="TreeGrafter"/>
</dbReference>
<dbReference type="GO" id="GO:0005093">
    <property type="term" value="F:Rab GDP-dissociation inhibitor activity"/>
    <property type="evidence" value="ECO:0007669"/>
    <property type="project" value="InterPro"/>
</dbReference>
<dbReference type="GO" id="GO:0007264">
    <property type="term" value="P:small GTPase-mediated signal transduction"/>
    <property type="evidence" value="ECO:0007669"/>
    <property type="project" value="InterPro"/>
</dbReference>
<dbReference type="PRINTS" id="PR00891">
    <property type="entry name" value="RABGDIREP"/>
</dbReference>
<comment type="caution">
    <text evidence="4">The sequence shown here is derived from an EMBL/GenBank/DDBJ whole genome shotgun (WGS) entry which is preliminary data.</text>
</comment>
<evidence type="ECO:0000256" key="3">
    <source>
        <dbReference type="SAM" id="MobiDB-lite"/>
    </source>
</evidence>
<sequence>MQPAEAALGQRAVQEELTSEAYHEALEAETSPPPPPPPPIPEPVIASDGVGDNTLADGTYDAVILGTGLTECILSGLLSKRGLRVLHVDRNPYYGGACASLDLTQMYERFTDGALIPAELGNPRAYNIDLVPKLIMATGQLVQILLHTDATKYLEFKLVDGSFVHTGDKPHKVPVTAMDALRSSLFSLLEKNRCRQFFSYINAYEPDDAATHNKLDLHKMSMRELYDYFGLQDTTRTLVGHALALYRNDAYVDAPALETVLRVKMYARGIARYGSSPYIYPQYGLGELPQAFARLSAVHGGVYMLNANIERVLFDESTGRVCGVCDADGRRATCHLVVGDPSYFPDRVTRTDAVVRCYCILRAPPEHTRESHSCQIILPHRQVRPPRAHDIYVLVLGHTHRVAAPGKYIALVSTTVETDAPAQEVEPGLRLLGGESNIVARFVTVDDVYEPVDDGRRDGVFVSKSYDATTHFETATADVLDLYARIFGEPLVLGGRT</sequence>
<dbReference type="GO" id="GO:0015031">
    <property type="term" value="P:protein transport"/>
    <property type="evidence" value="ECO:0007669"/>
    <property type="project" value="InterPro"/>
</dbReference>
<accession>A0AAV9IVV3</accession>
<evidence type="ECO:0000256" key="1">
    <source>
        <dbReference type="ARBA" id="ARBA00005593"/>
    </source>
</evidence>
<dbReference type="InterPro" id="IPR000806">
    <property type="entry name" value="RabGDI"/>
</dbReference>
<evidence type="ECO:0000313" key="5">
    <source>
        <dbReference type="Proteomes" id="UP001301350"/>
    </source>
</evidence>